<feature type="compositionally biased region" description="Basic and acidic residues" evidence="1">
    <location>
        <begin position="7"/>
        <end position="21"/>
    </location>
</feature>
<proteinExistence type="predicted"/>
<gene>
    <name evidence="2" type="ORF">IC007_1107</name>
</gene>
<organism evidence="2 3">
    <name type="scientific">Sulfuracidifex tepidarius</name>
    <dbReference type="NCBI Taxonomy" id="1294262"/>
    <lineage>
        <taxon>Archaea</taxon>
        <taxon>Thermoproteota</taxon>
        <taxon>Thermoprotei</taxon>
        <taxon>Sulfolobales</taxon>
        <taxon>Sulfolobaceae</taxon>
        <taxon>Sulfuracidifex</taxon>
    </lineage>
</organism>
<dbReference type="EMBL" id="AP018930">
    <property type="protein sequence ID" value="BBG26592.1"/>
    <property type="molecule type" value="Genomic_DNA"/>
</dbReference>
<feature type="region of interest" description="Disordered" evidence="1">
    <location>
        <begin position="1"/>
        <end position="29"/>
    </location>
</feature>
<reference evidence="3" key="1">
    <citation type="submission" date="2018-09" db="EMBL/GenBank/DDBJ databases">
        <title>Complete Genome Sequencing of Sulfolobus sp. JCM 16834.</title>
        <authorList>
            <person name="Kato S."/>
            <person name="Itoh T."/>
            <person name="Ohkuma M."/>
        </authorList>
    </citation>
    <scope>NUCLEOTIDE SEQUENCE [LARGE SCALE GENOMIC DNA]</scope>
    <source>
        <strain evidence="3">IC-007</strain>
    </source>
</reference>
<evidence type="ECO:0000256" key="1">
    <source>
        <dbReference type="SAM" id="MobiDB-lite"/>
    </source>
</evidence>
<name>A0A510E284_9CREN</name>
<accession>A0A510E284</accession>
<sequence length="265" mass="30303">MPRRKKEKPEKEETKTPEKEEKKKKKPKKEVYTDPYELLDEYLDEVITAIGIAYLGFQRDEFKEIIKDVFAGAVGQVKSKPKPKTIINRLNSARDSVMEAIAYNILKIKDLSSLTDDQLEFLVSNVKKGITSLGPRLYEESKKRNRGDLIEILRVNWNMYGILSPFTCPKCGFNAVMPDFSCRICGADVSMKEVKKQLDVKELLRGYSSIDMQGFKEILSSGYFYYKDGVVYPPSSSLQGMFFEIILSKDEKSSIANISDMPHHP</sequence>
<dbReference type="Proteomes" id="UP000325030">
    <property type="component" value="Chromosome"/>
</dbReference>
<evidence type="ECO:0000313" key="3">
    <source>
        <dbReference type="Proteomes" id="UP000325030"/>
    </source>
</evidence>
<dbReference type="RefSeq" id="WP_149564783.1">
    <property type="nucleotide sequence ID" value="NZ_AP018930.1"/>
</dbReference>
<evidence type="ECO:0000313" key="2">
    <source>
        <dbReference type="EMBL" id="BBG26592.1"/>
    </source>
</evidence>
<dbReference type="GeneID" id="41717452"/>
<dbReference type="AlphaFoldDB" id="A0A510E284"/>
<protein>
    <submittedName>
        <fullName evidence="2">Uncharacterized protein</fullName>
    </submittedName>
</protein>